<dbReference type="AlphaFoldDB" id="A0A4U8T541"/>
<accession>A0A4U8T541</accession>
<name>A0A4U8T541_9HELI</name>
<dbReference type="RefSeq" id="WP_034322151.1">
    <property type="nucleotide sequence ID" value="NZ_FZNF01000021.1"/>
</dbReference>
<organism evidence="2 3">
    <name type="scientific">Helicobacter trogontum</name>
    <dbReference type="NCBI Taxonomy" id="50960"/>
    <lineage>
        <taxon>Bacteria</taxon>
        <taxon>Pseudomonadati</taxon>
        <taxon>Campylobacterota</taxon>
        <taxon>Epsilonproteobacteria</taxon>
        <taxon>Campylobacterales</taxon>
        <taxon>Helicobacteraceae</taxon>
        <taxon>Helicobacter</taxon>
    </lineage>
</organism>
<reference evidence="2 3" key="1">
    <citation type="journal article" date="2014" name="Genome Announc.">
        <title>Draft genome sequences of eight enterohepatic helicobacter species isolated from both laboratory and wild rodents.</title>
        <authorList>
            <person name="Sheh A."/>
            <person name="Shen Z."/>
            <person name="Fox J.G."/>
        </authorList>
    </citation>
    <scope>NUCLEOTIDE SEQUENCE [LARGE SCALE GENOMIC DNA]</scope>
    <source>
        <strain evidence="2 3">ATCC 49310</strain>
    </source>
</reference>
<protein>
    <submittedName>
        <fullName evidence="2">Uncharacterized protein</fullName>
    </submittedName>
</protein>
<sequence length="164" mass="18787">MKNIILNYTSLTDTKDKILYIIVMSIVSVICAVCFVISYFYILDCIKVLVENVSLVYALSISFVVCCMYIMAIICGASISKVGTNALCVSSFLVIYFLCFSFLDSILDFQFGWFLVWFGFFIMILPNMLFLLDKIPITIFLLFFLIVNILAFSINLLTYGSWYK</sequence>
<evidence type="ECO:0000313" key="2">
    <source>
        <dbReference type="EMBL" id="TLD94641.1"/>
    </source>
</evidence>
<feature type="transmembrane region" description="Helical" evidence="1">
    <location>
        <begin position="54"/>
        <end position="75"/>
    </location>
</feature>
<keyword evidence="1" id="KW-0472">Membrane</keyword>
<feature type="transmembrane region" description="Helical" evidence="1">
    <location>
        <begin position="82"/>
        <end position="103"/>
    </location>
</feature>
<comment type="caution">
    <text evidence="2">The sequence shown here is derived from an EMBL/GenBank/DDBJ whole genome shotgun (WGS) entry which is preliminary data.</text>
</comment>
<evidence type="ECO:0000313" key="3">
    <source>
        <dbReference type="Proteomes" id="UP000029861"/>
    </source>
</evidence>
<feature type="transmembrane region" description="Helical" evidence="1">
    <location>
        <begin position="20"/>
        <end position="42"/>
    </location>
</feature>
<gene>
    <name evidence="2" type="ORF">LS80_009980</name>
</gene>
<feature type="transmembrane region" description="Helical" evidence="1">
    <location>
        <begin position="109"/>
        <end position="132"/>
    </location>
</feature>
<dbReference type="Proteomes" id="UP000029861">
    <property type="component" value="Unassembled WGS sequence"/>
</dbReference>
<dbReference type="EMBL" id="JRPK02000059">
    <property type="protein sequence ID" value="TLD94641.1"/>
    <property type="molecule type" value="Genomic_DNA"/>
</dbReference>
<feature type="transmembrane region" description="Helical" evidence="1">
    <location>
        <begin position="139"/>
        <end position="162"/>
    </location>
</feature>
<keyword evidence="1" id="KW-0812">Transmembrane</keyword>
<proteinExistence type="predicted"/>
<keyword evidence="1" id="KW-1133">Transmembrane helix</keyword>
<evidence type="ECO:0000256" key="1">
    <source>
        <dbReference type="SAM" id="Phobius"/>
    </source>
</evidence>